<dbReference type="Proteomes" id="UP001154282">
    <property type="component" value="Unassembled WGS sequence"/>
</dbReference>
<protein>
    <submittedName>
        <fullName evidence="1">Uncharacterized protein</fullName>
    </submittedName>
</protein>
<keyword evidence="2" id="KW-1185">Reference proteome</keyword>
<comment type="caution">
    <text evidence="1">The sequence shown here is derived from an EMBL/GenBank/DDBJ whole genome shotgun (WGS) entry which is preliminary data.</text>
</comment>
<evidence type="ECO:0000313" key="2">
    <source>
        <dbReference type="Proteomes" id="UP001154282"/>
    </source>
</evidence>
<evidence type="ECO:0000313" key="1">
    <source>
        <dbReference type="EMBL" id="CAI0418995.1"/>
    </source>
</evidence>
<accession>A0AAV0KC46</accession>
<dbReference type="EMBL" id="CAMGYJ010000005">
    <property type="protein sequence ID" value="CAI0418995.1"/>
    <property type="molecule type" value="Genomic_DNA"/>
</dbReference>
<dbReference type="AlphaFoldDB" id="A0AAV0KC46"/>
<name>A0AAV0KC46_9ROSI</name>
<feature type="non-terminal residue" evidence="1">
    <location>
        <position position="1"/>
    </location>
</feature>
<reference evidence="1" key="1">
    <citation type="submission" date="2022-08" db="EMBL/GenBank/DDBJ databases">
        <authorList>
            <person name="Gutierrez-Valencia J."/>
        </authorList>
    </citation>
    <scope>NUCLEOTIDE SEQUENCE</scope>
</reference>
<proteinExistence type="predicted"/>
<sequence>RRNKSLPPWRSLSPPNQAFCQGRLVNHERKLLVPMWMASFPDHPKYNQQPKTINLEFCTGSMPE</sequence>
<organism evidence="1 2">
    <name type="scientific">Linum tenue</name>
    <dbReference type="NCBI Taxonomy" id="586396"/>
    <lineage>
        <taxon>Eukaryota</taxon>
        <taxon>Viridiplantae</taxon>
        <taxon>Streptophyta</taxon>
        <taxon>Embryophyta</taxon>
        <taxon>Tracheophyta</taxon>
        <taxon>Spermatophyta</taxon>
        <taxon>Magnoliopsida</taxon>
        <taxon>eudicotyledons</taxon>
        <taxon>Gunneridae</taxon>
        <taxon>Pentapetalae</taxon>
        <taxon>rosids</taxon>
        <taxon>fabids</taxon>
        <taxon>Malpighiales</taxon>
        <taxon>Linaceae</taxon>
        <taxon>Linum</taxon>
    </lineage>
</organism>
<gene>
    <name evidence="1" type="ORF">LITE_LOCUS17828</name>
</gene>